<reference evidence="5" key="1">
    <citation type="journal article" date="2020" name="Stud. Mycol.">
        <title>101 Dothideomycetes genomes: a test case for predicting lifestyles and emergence of pathogens.</title>
        <authorList>
            <person name="Haridas S."/>
            <person name="Albert R."/>
            <person name="Binder M."/>
            <person name="Bloem J."/>
            <person name="Labutti K."/>
            <person name="Salamov A."/>
            <person name="Andreopoulos B."/>
            <person name="Baker S."/>
            <person name="Barry K."/>
            <person name="Bills G."/>
            <person name="Bluhm B."/>
            <person name="Cannon C."/>
            <person name="Castanera R."/>
            <person name="Culley D."/>
            <person name="Daum C."/>
            <person name="Ezra D."/>
            <person name="Gonzalez J."/>
            <person name="Henrissat B."/>
            <person name="Kuo A."/>
            <person name="Liang C."/>
            <person name="Lipzen A."/>
            <person name="Lutzoni F."/>
            <person name="Magnuson J."/>
            <person name="Mondo S."/>
            <person name="Nolan M."/>
            <person name="Ohm R."/>
            <person name="Pangilinan J."/>
            <person name="Park H.-J."/>
            <person name="Ramirez L."/>
            <person name="Alfaro M."/>
            <person name="Sun H."/>
            <person name="Tritt A."/>
            <person name="Yoshinaga Y."/>
            <person name="Zwiers L.-H."/>
            <person name="Turgeon B."/>
            <person name="Goodwin S."/>
            <person name="Spatafora J."/>
            <person name="Crous P."/>
            <person name="Grigoriev I."/>
        </authorList>
    </citation>
    <scope>NUCLEOTIDE SEQUENCE</scope>
    <source>
        <strain evidence="5">CBS 130266</strain>
    </source>
</reference>
<dbReference type="PANTHER" id="PTHR23077:SF27">
    <property type="entry name" value="ATPASE FAMILY GENE 2 PROTEIN HOMOLOG A"/>
    <property type="match status" value="1"/>
</dbReference>
<dbReference type="PROSITE" id="PS00674">
    <property type="entry name" value="AAA"/>
    <property type="match status" value="1"/>
</dbReference>
<dbReference type="FunFam" id="3.40.50.300:FF:000018">
    <property type="entry name" value="Cell division control 48"/>
    <property type="match status" value="1"/>
</dbReference>
<dbReference type="InterPro" id="IPR003593">
    <property type="entry name" value="AAA+_ATPase"/>
</dbReference>
<dbReference type="Pfam" id="PF00004">
    <property type="entry name" value="AAA"/>
    <property type="match status" value="2"/>
</dbReference>
<evidence type="ECO:0000313" key="6">
    <source>
        <dbReference type="Proteomes" id="UP000800235"/>
    </source>
</evidence>
<organism evidence="5 6">
    <name type="scientific">Tothia fuscella</name>
    <dbReference type="NCBI Taxonomy" id="1048955"/>
    <lineage>
        <taxon>Eukaryota</taxon>
        <taxon>Fungi</taxon>
        <taxon>Dikarya</taxon>
        <taxon>Ascomycota</taxon>
        <taxon>Pezizomycotina</taxon>
        <taxon>Dothideomycetes</taxon>
        <taxon>Pleosporomycetidae</taxon>
        <taxon>Venturiales</taxon>
        <taxon>Cylindrosympodiaceae</taxon>
        <taxon>Tothia</taxon>
    </lineage>
</organism>
<dbReference type="CDD" id="cd19511">
    <property type="entry name" value="RecA-like_CDC48_r2-like"/>
    <property type="match status" value="1"/>
</dbReference>
<feature type="domain" description="AAA+ ATPase" evidence="4">
    <location>
        <begin position="266"/>
        <end position="389"/>
    </location>
</feature>
<accession>A0A9P4NKG2</accession>
<dbReference type="EMBL" id="MU007072">
    <property type="protein sequence ID" value="KAF2424900.1"/>
    <property type="molecule type" value="Genomic_DNA"/>
</dbReference>
<comment type="caution">
    <text evidence="5">The sequence shown here is derived from an EMBL/GenBank/DDBJ whole genome shotgun (WGS) entry which is preliminary data.</text>
</comment>
<dbReference type="CDD" id="cd00009">
    <property type="entry name" value="AAA"/>
    <property type="match status" value="1"/>
</dbReference>
<dbReference type="InterPro" id="IPR003959">
    <property type="entry name" value="ATPase_AAA_core"/>
</dbReference>
<keyword evidence="2" id="KW-0547">Nucleotide-binding</keyword>
<evidence type="ECO:0000313" key="5">
    <source>
        <dbReference type="EMBL" id="KAF2424900.1"/>
    </source>
</evidence>
<gene>
    <name evidence="5" type="ORF">EJ08DRAFT_700541</name>
</gene>
<proteinExistence type="predicted"/>
<name>A0A9P4NKG2_9PEZI</name>
<dbReference type="Gene3D" id="3.40.50.300">
    <property type="entry name" value="P-loop containing nucleotide triphosphate hydrolases"/>
    <property type="match status" value="2"/>
</dbReference>
<dbReference type="OrthoDB" id="27435at2759"/>
<feature type="domain" description="AAA+ ATPase" evidence="4">
    <location>
        <begin position="517"/>
        <end position="651"/>
    </location>
</feature>
<keyword evidence="1" id="KW-0677">Repeat</keyword>
<dbReference type="GO" id="GO:0005737">
    <property type="term" value="C:cytoplasm"/>
    <property type="evidence" value="ECO:0007669"/>
    <property type="project" value="TreeGrafter"/>
</dbReference>
<dbReference type="AlphaFoldDB" id="A0A9P4NKG2"/>
<dbReference type="InterPro" id="IPR050168">
    <property type="entry name" value="AAA_ATPase_domain"/>
</dbReference>
<dbReference type="InterPro" id="IPR027417">
    <property type="entry name" value="P-loop_NTPase"/>
</dbReference>
<dbReference type="Proteomes" id="UP000800235">
    <property type="component" value="Unassembled WGS sequence"/>
</dbReference>
<dbReference type="GO" id="GO:0016887">
    <property type="term" value="F:ATP hydrolysis activity"/>
    <property type="evidence" value="ECO:0007669"/>
    <property type="project" value="InterPro"/>
</dbReference>
<dbReference type="PANTHER" id="PTHR23077">
    <property type="entry name" value="AAA-FAMILY ATPASE"/>
    <property type="match status" value="1"/>
</dbReference>
<dbReference type="GO" id="GO:0005524">
    <property type="term" value="F:ATP binding"/>
    <property type="evidence" value="ECO:0007669"/>
    <property type="project" value="UniProtKB-KW"/>
</dbReference>
<keyword evidence="6" id="KW-1185">Reference proteome</keyword>
<sequence>MAQPKQFSLRPLLQTSATTEDSSVALEGSFRIHIKRDDMAALGITADQPILLKCEATGASGVGIAWASNEPKNQGSPPFVKVSHAQNQRCGFAYQNKCTISKYLGAFILIKIITISDITARGGLKGAIDGIEDWILWAGISLAQLGAVDSSGTLEVQPWINHIKGMKRRFKIDKIVAQSSPDSENGAYIPYYFNLKNSRVEIAGCFTPIVNEDFTLPVRSVDANKSLQFEFEGLKGLDEQLKKLCQHISKINRVLNEHQRCSKYSRPSPVLIHGPSGVGKTTVLEKLGNANWNKVVRVDSSSGRKPDTALPRLFSEAFSAQPSLILLDDLDFFAGSKSDSRDFAYSLSREIHKLAGSSVQVVASVTSLSGIDQKLLDCFKIDIELPIPTSMTRLDILKHFTPKMSAELLENVADRTHAFTARDLDKLCQIAYDAADERATNLVDSAEAYQEAEITKDDFERALLLVHPSIMNEAYIEVPKVYWSDIAGSEEMKEKLWEAVNLPFEHPDAVEQANVQPSGGILLYGPPGCSKTLTAKALATESGLNFIAVKGPELISKYVGDSEQKIRDVFRKARAAAPSVIFFDEIDSIAPNRGAGHEGLNTVATLLNEMDGVEDVKRVLVLGATNRPDAIDPALLRPGRFGHTLYIGPPQTKAIEQILEMQTKKMHPAEDLGLADIARKMSNFADAYYSGADVWALCQAAAVKLARECVKRGELVGLEKRHLLEALEVSTPSLSRESVEELRKWSITGTTRR</sequence>
<evidence type="ECO:0000256" key="1">
    <source>
        <dbReference type="ARBA" id="ARBA00022737"/>
    </source>
</evidence>
<protein>
    <submittedName>
        <fullName evidence="5">AAA-domain-containing protein</fullName>
    </submittedName>
</protein>
<keyword evidence="3" id="KW-0067">ATP-binding</keyword>
<dbReference type="InterPro" id="IPR003960">
    <property type="entry name" value="ATPase_AAA_CS"/>
</dbReference>
<dbReference type="SUPFAM" id="SSF52540">
    <property type="entry name" value="P-loop containing nucleoside triphosphate hydrolases"/>
    <property type="match status" value="2"/>
</dbReference>
<evidence type="ECO:0000256" key="2">
    <source>
        <dbReference type="ARBA" id="ARBA00022741"/>
    </source>
</evidence>
<dbReference type="SMART" id="SM00382">
    <property type="entry name" value="AAA"/>
    <property type="match status" value="2"/>
</dbReference>
<evidence type="ECO:0000256" key="3">
    <source>
        <dbReference type="ARBA" id="ARBA00022840"/>
    </source>
</evidence>
<evidence type="ECO:0000259" key="4">
    <source>
        <dbReference type="SMART" id="SM00382"/>
    </source>
</evidence>
<dbReference type="Gene3D" id="1.10.8.60">
    <property type="match status" value="2"/>
</dbReference>